<dbReference type="EMBL" id="BPLR01018589">
    <property type="protein sequence ID" value="GIZ00849.1"/>
    <property type="molecule type" value="Genomic_DNA"/>
</dbReference>
<name>A0AAV4Y3W3_CAEEX</name>
<comment type="caution">
    <text evidence="1">The sequence shown here is derived from an EMBL/GenBank/DDBJ whole genome shotgun (WGS) entry which is preliminary data.</text>
</comment>
<evidence type="ECO:0000313" key="2">
    <source>
        <dbReference type="Proteomes" id="UP001054945"/>
    </source>
</evidence>
<gene>
    <name evidence="1" type="ORF">CEXT_350391</name>
</gene>
<dbReference type="AlphaFoldDB" id="A0AAV4Y3W3"/>
<proteinExistence type="predicted"/>
<sequence length="172" mass="19252">MPPETHRHSIDVFHPHPLNTYLLCFPPPSRLDSRRREDSADSSRLLLRLLLSELVTKGDRALWGGFFVLIWRADTHKSNPESIALFPATDDKWDAGGEQLYSADGGPLPSRRKGIFEHSGCVVLQVFKSTPLGHDSTPLGHELGHDSTPLGHESTPLGKKIRILENLFFDLK</sequence>
<accession>A0AAV4Y3W3</accession>
<dbReference type="Proteomes" id="UP001054945">
    <property type="component" value="Unassembled WGS sequence"/>
</dbReference>
<reference evidence="1 2" key="1">
    <citation type="submission" date="2021-06" db="EMBL/GenBank/DDBJ databases">
        <title>Caerostris extrusa draft genome.</title>
        <authorList>
            <person name="Kono N."/>
            <person name="Arakawa K."/>
        </authorList>
    </citation>
    <scope>NUCLEOTIDE SEQUENCE [LARGE SCALE GENOMIC DNA]</scope>
</reference>
<evidence type="ECO:0000313" key="1">
    <source>
        <dbReference type="EMBL" id="GIZ00849.1"/>
    </source>
</evidence>
<protein>
    <submittedName>
        <fullName evidence="1">Uncharacterized protein</fullName>
    </submittedName>
</protein>
<organism evidence="1 2">
    <name type="scientific">Caerostris extrusa</name>
    <name type="common">Bark spider</name>
    <name type="synonym">Caerostris bankana</name>
    <dbReference type="NCBI Taxonomy" id="172846"/>
    <lineage>
        <taxon>Eukaryota</taxon>
        <taxon>Metazoa</taxon>
        <taxon>Ecdysozoa</taxon>
        <taxon>Arthropoda</taxon>
        <taxon>Chelicerata</taxon>
        <taxon>Arachnida</taxon>
        <taxon>Araneae</taxon>
        <taxon>Araneomorphae</taxon>
        <taxon>Entelegynae</taxon>
        <taxon>Araneoidea</taxon>
        <taxon>Araneidae</taxon>
        <taxon>Caerostris</taxon>
    </lineage>
</organism>
<keyword evidence="2" id="KW-1185">Reference proteome</keyword>